<dbReference type="AlphaFoldDB" id="A0A146FCI0"/>
<dbReference type="PROSITE" id="PS51257">
    <property type="entry name" value="PROKAR_LIPOPROTEIN"/>
    <property type="match status" value="1"/>
</dbReference>
<evidence type="ECO:0000256" key="1">
    <source>
        <dbReference type="SAM" id="MobiDB-lite"/>
    </source>
</evidence>
<dbReference type="EMBL" id="BCWF01000017">
    <property type="protein sequence ID" value="GAT23171.1"/>
    <property type="molecule type" value="Genomic_DNA"/>
</dbReference>
<reference evidence="2 3" key="1">
    <citation type="journal article" date="2016" name="DNA Res.">
        <title>Genome sequence of Aspergillus luchuensis NBRC 4314.</title>
        <authorList>
            <person name="Yamada O."/>
            <person name="Machida M."/>
            <person name="Hosoyama A."/>
            <person name="Goto M."/>
            <person name="Takahashi T."/>
            <person name="Futagami T."/>
            <person name="Yamagata Y."/>
            <person name="Takeuchi M."/>
            <person name="Kobayashi T."/>
            <person name="Koike H."/>
            <person name="Abe K."/>
            <person name="Asai K."/>
            <person name="Arita M."/>
            <person name="Fujita N."/>
            <person name="Fukuda K."/>
            <person name="Higa K."/>
            <person name="Horikawa H."/>
            <person name="Ishikawa T."/>
            <person name="Jinno K."/>
            <person name="Kato Y."/>
            <person name="Kirimura K."/>
            <person name="Mizutani O."/>
            <person name="Nakasone K."/>
            <person name="Sano M."/>
            <person name="Shiraishi Y."/>
            <person name="Tsukahara M."/>
            <person name="Gomi K."/>
        </authorList>
    </citation>
    <scope>NUCLEOTIDE SEQUENCE [LARGE SCALE GENOMIC DNA]</scope>
    <source>
        <strain evidence="2 3">RIB 2604</strain>
    </source>
</reference>
<dbReference type="VEuPathDB" id="FungiDB:ASPFODRAFT_58486"/>
<gene>
    <name evidence="2" type="ORF">RIB2604_01703080</name>
</gene>
<evidence type="ECO:0000313" key="3">
    <source>
        <dbReference type="Proteomes" id="UP000075230"/>
    </source>
</evidence>
<name>A0A146FCI0_ASPKA</name>
<feature type="region of interest" description="Disordered" evidence="1">
    <location>
        <begin position="42"/>
        <end position="87"/>
    </location>
</feature>
<protein>
    <submittedName>
        <fullName evidence="2">Uncharacterized protein</fullName>
    </submittedName>
</protein>
<evidence type="ECO:0000313" key="2">
    <source>
        <dbReference type="EMBL" id="GAT23171.1"/>
    </source>
</evidence>
<reference evidence="3" key="2">
    <citation type="submission" date="2016-02" db="EMBL/GenBank/DDBJ databases">
        <title>Genome sequencing of Aspergillus luchuensis NBRC 4314.</title>
        <authorList>
            <person name="Yamada O."/>
        </authorList>
    </citation>
    <scope>NUCLEOTIDE SEQUENCE [LARGE SCALE GENOMIC DNA]</scope>
    <source>
        <strain evidence="3">RIB 2604</strain>
    </source>
</reference>
<proteinExistence type="predicted"/>
<accession>A0A146FCI0</accession>
<dbReference type="Proteomes" id="UP000075230">
    <property type="component" value="Unassembled WGS sequence"/>
</dbReference>
<sequence length="161" mass="17348">MGNIGLRQREHGVHKVGTALAALFPWASACFTEPFLPLSGRATQGDTAQGPKALKRRQSTGFDQRARPSFSRRWLPGGGTAPVMGPTRDGSWPEPGFWPVPEGGLAGFGVVAVLMLVSGTPRPSSPNQIVHRILLGYDYCQSQDMQRKGGFSRMTFSAPPL</sequence>
<organism evidence="2 3">
    <name type="scientific">Aspergillus kawachii</name>
    <name type="common">White koji mold</name>
    <name type="synonym">Aspergillus awamori var. kawachi</name>
    <dbReference type="NCBI Taxonomy" id="1069201"/>
    <lineage>
        <taxon>Eukaryota</taxon>
        <taxon>Fungi</taxon>
        <taxon>Dikarya</taxon>
        <taxon>Ascomycota</taxon>
        <taxon>Pezizomycotina</taxon>
        <taxon>Eurotiomycetes</taxon>
        <taxon>Eurotiomycetidae</taxon>
        <taxon>Eurotiales</taxon>
        <taxon>Aspergillaceae</taxon>
        <taxon>Aspergillus</taxon>
        <taxon>Aspergillus subgen. Circumdati</taxon>
    </lineage>
</organism>
<comment type="caution">
    <text evidence="2">The sequence shown here is derived from an EMBL/GenBank/DDBJ whole genome shotgun (WGS) entry which is preliminary data.</text>
</comment>